<dbReference type="PROSITE" id="PS51123">
    <property type="entry name" value="OMPA_2"/>
    <property type="match status" value="1"/>
</dbReference>
<evidence type="ECO:0000256" key="2">
    <source>
        <dbReference type="ARBA" id="ARBA00023136"/>
    </source>
</evidence>
<dbReference type="Gene3D" id="3.30.1330.60">
    <property type="entry name" value="OmpA-like domain"/>
    <property type="match status" value="1"/>
</dbReference>
<evidence type="ECO:0000313" key="8">
    <source>
        <dbReference type="EMBL" id="MCG2420416.1"/>
    </source>
</evidence>
<keyword evidence="9" id="KW-1185">Reference proteome</keyword>
<evidence type="ECO:0000256" key="3">
    <source>
        <dbReference type="ARBA" id="ARBA00023237"/>
    </source>
</evidence>
<dbReference type="Gene3D" id="1.25.40.10">
    <property type="entry name" value="Tetratricopeptide repeat domain"/>
    <property type="match status" value="1"/>
</dbReference>
<dbReference type="Pfam" id="PF00691">
    <property type="entry name" value="OmpA"/>
    <property type="match status" value="1"/>
</dbReference>
<dbReference type="InterPro" id="IPR019734">
    <property type="entry name" value="TPR_rpt"/>
</dbReference>
<dbReference type="PANTHER" id="PTHR30329:SF21">
    <property type="entry name" value="LIPOPROTEIN YIAD-RELATED"/>
    <property type="match status" value="1"/>
</dbReference>
<dbReference type="Proteomes" id="UP001139461">
    <property type="component" value="Unassembled WGS sequence"/>
</dbReference>
<dbReference type="SUPFAM" id="SSF103088">
    <property type="entry name" value="OmpA-like"/>
    <property type="match status" value="1"/>
</dbReference>
<feature type="chain" id="PRO_5040834219" evidence="6">
    <location>
        <begin position="23"/>
        <end position="650"/>
    </location>
</feature>
<dbReference type="Gene3D" id="2.60.40.1120">
    <property type="entry name" value="Carboxypeptidase-like, regulatory domain"/>
    <property type="match status" value="1"/>
</dbReference>
<dbReference type="PANTHER" id="PTHR30329">
    <property type="entry name" value="STATOR ELEMENT OF FLAGELLAR MOTOR COMPLEX"/>
    <property type="match status" value="1"/>
</dbReference>
<feature type="domain" description="OmpA-like" evidence="7">
    <location>
        <begin position="530"/>
        <end position="650"/>
    </location>
</feature>
<reference evidence="8" key="1">
    <citation type="submission" date="2021-09" db="EMBL/GenBank/DDBJ databases">
        <title>Genome of Aequorivita sp. strain F47161.</title>
        <authorList>
            <person name="Wang Y."/>
        </authorList>
    </citation>
    <scope>NUCLEOTIDE SEQUENCE</scope>
    <source>
        <strain evidence="8">F47161</strain>
    </source>
</reference>
<keyword evidence="4" id="KW-0802">TPR repeat</keyword>
<dbReference type="AlphaFoldDB" id="A0A9X1QVM7"/>
<organism evidence="8 9">
    <name type="scientific">Aequorivita vitellina</name>
    <dbReference type="NCBI Taxonomy" id="2874475"/>
    <lineage>
        <taxon>Bacteria</taxon>
        <taxon>Pseudomonadati</taxon>
        <taxon>Bacteroidota</taxon>
        <taxon>Flavobacteriia</taxon>
        <taxon>Flavobacteriales</taxon>
        <taxon>Flavobacteriaceae</taxon>
        <taxon>Aequorivita</taxon>
    </lineage>
</organism>
<dbReference type="CDD" id="cd07185">
    <property type="entry name" value="OmpA_C-like"/>
    <property type="match status" value="1"/>
</dbReference>
<comment type="subcellular location">
    <subcellularLocation>
        <location evidence="1">Cell outer membrane</location>
    </subcellularLocation>
</comment>
<dbReference type="InterPro" id="IPR011990">
    <property type="entry name" value="TPR-like_helical_dom_sf"/>
</dbReference>
<dbReference type="Gene3D" id="2.120.10.30">
    <property type="entry name" value="TolB, C-terminal domain"/>
    <property type="match status" value="1"/>
</dbReference>
<evidence type="ECO:0000256" key="4">
    <source>
        <dbReference type="PROSITE-ProRule" id="PRU00339"/>
    </source>
</evidence>
<evidence type="ECO:0000256" key="5">
    <source>
        <dbReference type="PROSITE-ProRule" id="PRU00473"/>
    </source>
</evidence>
<sequence>MTTLKQILLVGLLLLASAGVFSQEGKIAKANEQFDKYGYINAREIYLKVVENGYSSAEIYKKLGDTYYYNSDYVNAEKWYIKLLNEFPDTIETEYYYRMAQTLKSIGNYQKSDEIMQVYFSKGGEEKNIKKFDNDPEYLKSLGVHPFKYVIKKVAVNTRLSDFSPIYYKNKIVFSSTARDRGDIKIHSWNNMPFLDLFIAEIDKDGGLSNSRILDGDVNTKFHESTPVFTKDGKTMYFTRNNFIDGKKGFDKNRVIKLKILRASLKHHKDGSEYWGDITELPFNSKSYNNAHPALSADETRLYFASDMPGSFGRSDLYRVDIKKEKDSTITYGVPVNLGPEVNTRSRETFPFISEDNNLYFSSDGHFGHGGLDIYVATLDTDGSLKQVSNFGPPINTKMDDFGLIIKESQGCGYYTSNAAGGRGAIDDDIYYFYEKCVMTINGIVTDIDTQELLPGSEVSLLSANNSVIEKVTVGEDAAFSFTTECDTRYIIRATKKLYFPKEEVVETPDQGGVIDLNIQLKLKDPCPPNDLGCILELQPIYFDYDEDYIRADAEIELAKILYAMKLYPELVIHIESHTDSRGRDSYNMKLSERRAQSTLNWLVERGIDKSRLSAKGYGETMLINNCGNDSDCTEEEHQLNRRSMFIIQD</sequence>
<proteinExistence type="predicted"/>
<dbReference type="InterPro" id="IPR050330">
    <property type="entry name" value="Bact_OuterMem_StrucFunc"/>
</dbReference>
<dbReference type="RefSeq" id="WP_237604194.1">
    <property type="nucleotide sequence ID" value="NZ_JAIRBA010000046.1"/>
</dbReference>
<dbReference type="InterPro" id="IPR011659">
    <property type="entry name" value="WD40"/>
</dbReference>
<dbReference type="SUPFAM" id="SSF48452">
    <property type="entry name" value="TPR-like"/>
    <property type="match status" value="1"/>
</dbReference>
<feature type="signal peptide" evidence="6">
    <location>
        <begin position="1"/>
        <end position="22"/>
    </location>
</feature>
<protein>
    <submittedName>
        <fullName evidence="8">OmpA family protein</fullName>
    </submittedName>
</protein>
<dbReference type="InterPro" id="IPR036737">
    <property type="entry name" value="OmpA-like_sf"/>
</dbReference>
<dbReference type="InterPro" id="IPR006664">
    <property type="entry name" value="OMP_bac"/>
</dbReference>
<dbReference type="PRINTS" id="PR01021">
    <property type="entry name" value="OMPADOMAIN"/>
</dbReference>
<evidence type="ECO:0000256" key="6">
    <source>
        <dbReference type="SAM" id="SignalP"/>
    </source>
</evidence>
<evidence type="ECO:0000256" key="1">
    <source>
        <dbReference type="ARBA" id="ARBA00004442"/>
    </source>
</evidence>
<comment type="caution">
    <text evidence="8">The sequence shown here is derived from an EMBL/GenBank/DDBJ whole genome shotgun (WGS) entry which is preliminary data.</text>
</comment>
<dbReference type="InterPro" id="IPR011042">
    <property type="entry name" value="6-blade_b-propeller_TolB-like"/>
</dbReference>
<feature type="repeat" description="TPR" evidence="4">
    <location>
        <begin position="57"/>
        <end position="90"/>
    </location>
</feature>
<name>A0A9X1QVM7_9FLAO</name>
<keyword evidence="6" id="KW-0732">Signal</keyword>
<dbReference type="SUPFAM" id="SSF82171">
    <property type="entry name" value="DPP6 N-terminal domain-like"/>
    <property type="match status" value="1"/>
</dbReference>
<accession>A0A9X1QVM7</accession>
<dbReference type="GO" id="GO:0009279">
    <property type="term" value="C:cell outer membrane"/>
    <property type="evidence" value="ECO:0007669"/>
    <property type="project" value="UniProtKB-SubCell"/>
</dbReference>
<gene>
    <name evidence="8" type="ORF">K8089_15425</name>
</gene>
<dbReference type="Pfam" id="PF07676">
    <property type="entry name" value="PD40"/>
    <property type="match status" value="3"/>
</dbReference>
<evidence type="ECO:0000259" key="7">
    <source>
        <dbReference type="PROSITE" id="PS51123"/>
    </source>
</evidence>
<evidence type="ECO:0000313" key="9">
    <source>
        <dbReference type="Proteomes" id="UP001139461"/>
    </source>
</evidence>
<keyword evidence="3" id="KW-0998">Cell outer membrane</keyword>
<dbReference type="PROSITE" id="PS50005">
    <property type="entry name" value="TPR"/>
    <property type="match status" value="1"/>
</dbReference>
<keyword evidence="2 5" id="KW-0472">Membrane</keyword>
<dbReference type="InterPro" id="IPR006665">
    <property type="entry name" value="OmpA-like"/>
</dbReference>
<dbReference type="EMBL" id="JAIRBA010000046">
    <property type="protein sequence ID" value="MCG2420416.1"/>
    <property type="molecule type" value="Genomic_DNA"/>
</dbReference>